<comment type="caution">
    <text evidence="2">The sequence shown here is derived from an EMBL/GenBank/DDBJ whole genome shotgun (WGS) entry which is preliminary data.</text>
</comment>
<feature type="domain" description="SipL SPOCS" evidence="1">
    <location>
        <begin position="40"/>
        <end position="115"/>
    </location>
</feature>
<proteinExistence type="predicted"/>
<organism evidence="2 3">
    <name type="scientific">Capillibacterium thermochitinicola</name>
    <dbReference type="NCBI Taxonomy" id="2699427"/>
    <lineage>
        <taxon>Bacteria</taxon>
        <taxon>Bacillati</taxon>
        <taxon>Bacillota</taxon>
        <taxon>Capillibacterium</taxon>
    </lineage>
</organism>
<name>A0A8J6HYL5_9FIRM</name>
<gene>
    <name evidence="2" type="ORF">G5B42_00570</name>
</gene>
<evidence type="ECO:0000313" key="3">
    <source>
        <dbReference type="Proteomes" id="UP000657177"/>
    </source>
</evidence>
<evidence type="ECO:0000259" key="1">
    <source>
        <dbReference type="Pfam" id="PF12673"/>
    </source>
</evidence>
<accession>A0A8J6HYL5</accession>
<dbReference type="AlphaFoldDB" id="A0A8J6HYL5"/>
<dbReference type="Pfam" id="PF12673">
    <property type="entry name" value="SipL"/>
    <property type="match status" value="1"/>
</dbReference>
<keyword evidence="3" id="KW-1185">Reference proteome</keyword>
<dbReference type="InterPro" id="IPR024300">
    <property type="entry name" value="SipL_SPOCS_dom"/>
</dbReference>
<sequence>MIVRKQDLVLTTERLKVLKVIGEKVAQVVVENETPINAIKIDKIEARLGPFEDHVFHNKVVKQGVIHKQVFYVDPENFVRHIAEDIPYMLTVEIPGVKPSDFVEVQNHLIDIDTDFQLVPARPRRHGHDGDKELDAGFRAILRQKVVAHILVKVSEWAQVDVVTGVDVFPKVNSMQRAFCVQNVVNTRF</sequence>
<dbReference type="EMBL" id="JAAKDE010000001">
    <property type="protein sequence ID" value="MBA2132058.1"/>
    <property type="molecule type" value="Genomic_DNA"/>
</dbReference>
<dbReference type="Proteomes" id="UP000657177">
    <property type="component" value="Unassembled WGS sequence"/>
</dbReference>
<dbReference type="RefSeq" id="WP_181338492.1">
    <property type="nucleotide sequence ID" value="NZ_JAAKDE010000001.1"/>
</dbReference>
<evidence type="ECO:0000313" key="2">
    <source>
        <dbReference type="EMBL" id="MBA2132058.1"/>
    </source>
</evidence>
<reference evidence="2" key="1">
    <citation type="submission" date="2020-06" db="EMBL/GenBank/DDBJ databases">
        <title>Novel chitinolytic bacterium.</title>
        <authorList>
            <person name="Ungkulpasvich U."/>
            <person name="Kosugi A."/>
            <person name="Uke A."/>
        </authorList>
    </citation>
    <scope>NUCLEOTIDE SEQUENCE</scope>
    <source>
        <strain evidence="2">UUS1-1</strain>
    </source>
</reference>
<protein>
    <submittedName>
        <fullName evidence="2">DUF3794 domain-containing protein</fullName>
    </submittedName>
</protein>